<dbReference type="UniPathway" id="UPA00084">
    <property type="reaction ID" value="UER00504"/>
</dbReference>
<protein>
    <submittedName>
        <fullName evidence="3">Phosphatidylglycerophosphatase A</fullName>
    </submittedName>
</protein>
<dbReference type="SUPFAM" id="SSF101307">
    <property type="entry name" value="YutG-like"/>
    <property type="match status" value="1"/>
</dbReference>
<evidence type="ECO:0000313" key="4">
    <source>
        <dbReference type="Proteomes" id="UP000256514"/>
    </source>
</evidence>
<dbReference type="PIRSF" id="PIRSF006162">
    <property type="entry name" value="PgpA"/>
    <property type="match status" value="1"/>
</dbReference>
<name>A0A3D8INY3_9HELI</name>
<dbReference type="CDD" id="cd06971">
    <property type="entry name" value="PgpA"/>
    <property type="match status" value="1"/>
</dbReference>
<keyword evidence="1" id="KW-0812">Transmembrane</keyword>
<organism evidence="3 4">
    <name type="scientific">Helicobacter equorum</name>
    <dbReference type="NCBI Taxonomy" id="361872"/>
    <lineage>
        <taxon>Bacteria</taxon>
        <taxon>Pseudomonadati</taxon>
        <taxon>Campylobacterota</taxon>
        <taxon>Epsilonproteobacteria</taxon>
        <taxon>Campylobacterales</taxon>
        <taxon>Helicobacteraceae</taxon>
        <taxon>Helicobacter</taxon>
    </lineage>
</organism>
<evidence type="ECO:0000256" key="1">
    <source>
        <dbReference type="SAM" id="Phobius"/>
    </source>
</evidence>
<dbReference type="OrthoDB" id="9804091at2"/>
<dbReference type="PANTHER" id="PTHR36305">
    <property type="entry name" value="PHOSPHATIDYLGLYCEROPHOSPHATASE A"/>
    <property type="match status" value="1"/>
</dbReference>
<feature type="transmembrane region" description="Helical" evidence="1">
    <location>
        <begin position="20"/>
        <end position="37"/>
    </location>
</feature>
<dbReference type="Proteomes" id="UP000256514">
    <property type="component" value="Unassembled WGS sequence"/>
</dbReference>
<gene>
    <name evidence="3" type="ORF">CQA54_05545</name>
</gene>
<feature type="domain" description="YutG/PgpA" evidence="2">
    <location>
        <begin position="7"/>
        <end position="150"/>
    </location>
</feature>
<dbReference type="AlphaFoldDB" id="A0A3D8INY3"/>
<sequence>MWQTAFLSVLYSGKIPFAPGTWGSLVSVFLGLPLLYFSQETLFLLAVLLGGIAIKQITIYEQNGGMHDDKSIVIDELVGVWIAMSFINLHTLSMYEGIVAVALSFVFFRIFDIWKPSFIGKIDREVKGGLGVVGDDALAGFVAGICVLLVMTLWSIM</sequence>
<dbReference type="Pfam" id="PF04608">
    <property type="entry name" value="PgpA"/>
    <property type="match status" value="1"/>
</dbReference>
<feature type="transmembrane region" description="Helical" evidence="1">
    <location>
        <begin position="42"/>
        <end position="60"/>
    </location>
</feature>
<dbReference type="GO" id="GO:0008962">
    <property type="term" value="F:phosphatidylglycerophosphatase activity"/>
    <property type="evidence" value="ECO:0007669"/>
    <property type="project" value="InterPro"/>
</dbReference>
<keyword evidence="1" id="KW-1133">Transmembrane helix</keyword>
<accession>A0A3D8INY3</accession>
<feature type="transmembrane region" description="Helical" evidence="1">
    <location>
        <begin position="129"/>
        <end position="156"/>
    </location>
</feature>
<dbReference type="InterPro" id="IPR026037">
    <property type="entry name" value="PgpA"/>
</dbReference>
<dbReference type="RefSeq" id="WP_115571152.1">
    <property type="nucleotide sequence ID" value="NZ_NXLT01000004.1"/>
</dbReference>
<keyword evidence="4" id="KW-1185">Reference proteome</keyword>
<evidence type="ECO:0000259" key="2">
    <source>
        <dbReference type="Pfam" id="PF04608"/>
    </source>
</evidence>
<evidence type="ECO:0000313" key="3">
    <source>
        <dbReference type="EMBL" id="RDU66833.1"/>
    </source>
</evidence>
<dbReference type="InterPro" id="IPR036681">
    <property type="entry name" value="PgpA-like_sf"/>
</dbReference>
<keyword evidence="1" id="KW-0472">Membrane</keyword>
<reference evidence="3 4" key="1">
    <citation type="submission" date="2018-04" db="EMBL/GenBank/DDBJ databases">
        <title>Novel Campyloabacter and Helicobacter Species and Strains.</title>
        <authorList>
            <person name="Mannion A.J."/>
            <person name="Shen Z."/>
            <person name="Fox J.G."/>
        </authorList>
    </citation>
    <scope>NUCLEOTIDE SEQUENCE [LARGE SCALE GENOMIC DNA]</scope>
    <source>
        <strain evidence="3 4">MIT 12-6600</strain>
    </source>
</reference>
<dbReference type="EMBL" id="NXLT01000004">
    <property type="protein sequence ID" value="RDU66833.1"/>
    <property type="molecule type" value="Genomic_DNA"/>
</dbReference>
<dbReference type="InterPro" id="IPR007686">
    <property type="entry name" value="YutG/PgpA"/>
</dbReference>
<dbReference type="PANTHER" id="PTHR36305:SF1">
    <property type="entry name" value="PHOSPHATIDYLGLYCEROPHOSPHATASE A"/>
    <property type="match status" value="1"/>
</dbReference>
<feature type="transmembrane region" description="Helical" evidence="1">
    <location>
        <begin position="80"/>
        <end position="108"/>
    </location>
</feature>
<dbReference type="GO" id="GO:0006655">
    <property type="term" value="P:phosphatidylglycerol biosynthetic process"/>
    <property type="evidence" value="ECO:0007669"/>
    <property type="project" value="UniProtKB-UniPathway"/>
</dbReference>
<proteinExistence type="predicted"/>
<comment type="caution">
    <text evidence="3">The sequence shown here is derived from an EMBL/GenBank/DDBJ whole genome shotgun (WGS) entry which is preliminary data.</text>
</comment>